<evidence type="ECO:0000313" key="3">
    <source>
        <dbReference type="Proteomes" id="UP001158045"/>
    </source>
</evidence>
<keyword evidence="3" id="KW-1185">Reference proteome</keyword>
<gene>
    <name evidence="2" type="ORF">QE109_00510</name>
</gene>
<evidence type="ECO:0000256" key="1">
    <source>
        <dbReference type="SAM" id="MobiDB-lite"/>
    </source>
</evidence>
<comment type="caution">
    <text evidence="2">The sequence shown here is derived from an EMBL/GenBank/DDBJ whole genome shotgun (WGS) entry which is preliminary data.</text>
</comment>
<protein>
    <submittedName>
        <fullName evidence="2">Uncharacterized protein</fullName>
    </submittedName>
</protein>
<feature type="compositionally biased region" description="Basic and acidic residues" evidence="1">
    <location>
        <begin position="79"/>
        <end position="99"/>
    </location>
</feature>
<reference evidence="2 3" key="1">
    <citation type="submission" date="2023-04" db="EMBL/GenBank/DDBJ databases">
        <title>Fusibacter bizertensis strain WBS, isolated from littoral bottom sediments of the Arctic seas - biochemical and genomic analysis.</title>
        <authorList>
            <person name="Brioukhanov A.L."/>
        </authorList>
    </citation>
    <scope>NUCLEOTIDE SEQUENCE [LARGE SCALE GENOMIC DNA]</scope>
    <source>
        <strain evidence="2 3">WBS</strain>
    </source>
</reference>
<feature type="compositionally biased region" description="Basic and acidic residues" evidence="1">
    <location>
        <begin position="55"/>
        <end position="64"/>
    </location>
</feature>
<accession>A0ABT6N857</accession>
<dbReference type="EMBL" id="JARYZI010000001">
    <property type="protein sequence ID" value="MDH8676601.1"/>
    <property type="molecule type" value="Genomic_DNA"/>
</dbReference>
<dbReference type="RefSeq" id="WP_281092401.1">
    <property type="nucleotide sequence ID" value="NZ_JARYZI010000001.1"/>
</dbReference>
<feature type="region of interest" description="Disordered" evidence="1">
    <location>
        <begin position="45"/>
        <end position="112"/>
    </location>
</feature>
<proteinExistence type="predicted"/>
<evidence type="ECO:0000313" key="2">
    <source>
        <dbReference type="EMBL" id="MDH8676601.1"/>
    </source>
</evidence>
<dbReference type="Proteomes" id="UP001158045">
    <property type="component" value="Unassembled WGS sequence"/>
</dbReference>
<sequence>MSIRPVDMQIVVQKTQEIHSAKQTVISKLDNELAQAQTRNKEEIVLKTHTVNNTERSDLRRVKSEDEEDREKRKKRSKGKSDREKNDVDGDEKTQELNKKVSVLGTHFDMKV</sequence>
<name>A0ABT6N857_9FIRM</name>
<organism evidence="2 3">
    <name type="scientific">Fusibacter bizertensis</name>
    <dbReference type="NCBI Taxonomy" id="1488331"/>
    <lineage>
        <taxon>Bacteria</taxon>
        <taxon>Bacillati</taxon>
        <taxon>Bacillota</taxon>
        <taxon>Clostridia</taxon>
        <taxon>Eubacteriales</taxon>
        <taxon>Eubacteriales Family XII. Incertae Sedis</taxon>
        <taxon>Fusibacter</taxon>
    </lineage>
</organism>